<accession>A0ABQ3BP60</accession>
<organism evidence="2 3">
    <name type="scientific">Cognatilysobacter xinjiangensis</name>
    <dbReference type="NCBI Taxonomy" id="546892"/>
    <lineage>
        <taxon>Bacteria</taxon>
        <taxon>Pseudomonadati</taxon>
        <taxon>Pseudomonadota</taxon>
        <taxon>Gammaproteobacteria</taxon>
        <taxon>Lysobacterales</taxon>
        <taxon>Lysobacteraceae</taxon>
        <taxon>Cognatilysobacter</taxon>
    </lineage>
</organism>
<dbReference type="SUPFAM" id="SSF56925">
    <property type="entry name" value="OMPA-like"/>
    <property type="match status" value="1"/>
</dbReference>
<evidence type="ECO:0000256" key="1">
    <source>
        <dbReference type="SAM" id="SignalP"/>
    </source>
</evidence>
<gene>
    <name evidence="2" type="primary">ompW</name>
    <name evidence="2" type="ORF">GCM10008101_01850</name>
</gene>
<evidence type="ECO:0000313" key="3">
    <source>
        <dbReference type="Proteomes" id="UP000643403"/>
    </source>
</evidence>
<proteinExistence type="predicted"/>
<dbReference type="EMBL" id="BMXY01000001">
    <property type="protein sequence ID" value="GGZ52416.1"/>
    <property type="molecule type" value="Genomic_DNA"/>
</dbReference>
<dbReference type="Proteomes" id="UP000643403">
    <property type="component" value="Unassembled WGS sequence"/>
</dbReference>
<sequence>MKTYLGLSVLALALVASAAPALAQSRGDFTLGVGVHNVEPKSNNGALAGGTLPLDIGSDVRPTITGEYFLRDGLGIEVLAALPFEHDISVKGVGRVGSTKHLPPTVSLQYHFNNGGKVSPLLGVGLNYTTFFQEDTTGALAGTRLELGDSWGAAVHAGVDFRIGTRGALRVDARWMDIDTDVRVNGARMGTANIDPIAYGVSYIHAF</sequence>
<feature type="signal peptide" evidence="1">
    <location>
        <begin position="1"/>
        <end position="23"/>
    </location>
</feature>
<name>A0ABQ3BP60_9GAMM</name>
<dbReference type="PANTHER" id="PTHR36920:SF1">
    <property type="entry name" value="OUTER MEMBRANE PROTEIN W"/>
    <property type="match status" value="1"/>
</dbReference>
<dbReference type="Gene3D" id="2.40.160.20">
    <property type="match status" value="1"/>
</dbReference>
<dbReference type="PANTHER" id="PTHR36920">
    <property type="match status" value="1"/>
</dbReference>
<keyword evidence="1" id="KW-0732">Signal</keyword>
<dbReference type="InterPro" id="IPR005618">
    <property type="entry name" value="OMPW"/>
</dbReference>
<evidence type="ECO:0000313" key="2">
    <source>
        <dbReference type="EMBL" id="GGZ52416.1"/>
    </source>
</evidence>
<keyword evidence="3" id="KW-1185">Reference proteome</keyword>
<dbReference type="InterPro" id="IPR011250">
    <property type="entry name" value="OMP/PagP_B-barrel"/>
</dbReference>
<reference evidence="3" key="1">
    <citation type="journal article" date="2019" name="Int. J. Syst. Evol. Microbiol.">
        <title>The Global Catalogue of Microorganisms (GCM) 10K type strain sequencing project: providing services to taxonomists for standard genome sequencing and annotation.</title>
        <authorList>
            <consortium name="The Broad Institute Genomics Platform"/>
            <consortium name="The Broad Institute Genome Sequencing Center for Infectious Disease"/>
            <person name="Wu L."/>
            <person name="Ma J."/>
        </authorList>
    </citation>
    <scope>NUCLEOTIDE SEQUENCE [LARGE SCALE GENOMIC DNA]</scope>
    <source>
        <strain evidence="3">KCTC 22558</strain>
    </source>
</reference>
<feature type="chain" id="PRO_5047360104" evidence="1">
    <location>
        <begin position="24"/>
        <end position="207"/>
    </location>
</feature>
<dbReference type="RefSeq" id="WP_189446458.1">
    <property type="nucleotide sequence ID" value="NZ_BMXY01000001.1"/>
</dbReference>
<dbReference type="Pfam" id="PF03922">
    <property type="entry name" value="OmpW"/>
    <property type="match status" value="1"/>
</dbReference>
<protein>
    <submittedName>
        <fullName evidence="2">Membrane protein</fullName>
    </submittedName>
</protein>
<comment type="caution">
    <text evidence="2">The sequence shown here is derived from an EMBL/GenBank/DDBJ whole genome shotgun (WGS) entry which is preliminary data.</text>
</comment>